<evidence type="ECO:0000256" key="2">
    <source>
        <dbReference type="SAM" id="Phobius"/>
    </source>
</evidence>
<accession>A0A5C3MRW8</accession>
<evidence type="ECO:0000313" key="4">
    <source>
        <dbReference type="Proteomes" id="UP000305948"/>
    </source>
</evidence>
<dbReference type="Proteomes" id="UP000305948">
    <property type="component" value="Unassembled WGS sequence"/>
</dbReference>
<feature type="compositionally biased region" description="Polar residues" evidence="1">
    <location>
        <begin position="291"/>
        <end position="309"/>
    </location>
</feature>
<feature type="transmembrane region" description="Helical" evidence="2">
    <location>
        <begin position="13"/>
        <end position="34"/>
    </location>
</feature>
<feature type="compositionally biased region" description="Low complexity" evidence="1">
    <location>
        <begin position="217"/>
        <end position="229"/>
    </location>
</feature>
<sequence length="548" mass="58927">MSVGNIIILGHPLLFWILLLVIGIVGLLGLSLVYRIYKTYGSIAVACKVWRSAPAAQETRDDASMKSWWSWYDDQYAGSQPRRCTLFFEKMNARWASIKLVFLCLPADIKGLIRKMLILVKEFWAKYFPRGPSLLLTSPSGRNFPIIGPTAKPSRVRILLHLPSPLLLHFKWRPKKTKTPKSRLSIVTSTQNEAGVTSATSAVPDLTTASTIISPAEAEPAASVSQAPSTVAPSADSTISLPSESLLVDSPVSKPSPDSLPLPVQMSPAVDSQQTLNTERRWTLPPFPTVPRNSTRSRSFSLPGTDNLGPTLSHAKAMEERLAESHQRMMTLMFGVGLRDAFKSEEKIEKSNKRLSGLMEKAARTDAARNGAGILTPPAMPAVGDADLEANLAGASKLPSDSRPGVTPARTLPGLSCVGVTSVTGDDEGTVVSTPDQAATPQALDKEATRYDTKERDLEAGLDGEQIQYRFIGNVAGIGRRLSQKLSGRLAINSKSVDVEVASAPRINQDACKTVPAKLFRDVRTMGVITGIGRGAVIGRGVGIATGV</sequence>
<protein>
    <submittedName>
        <fullName evidence="3">Uncharacterized protein</fullName>
    </submittedName>
</protein>
<feature type="region of interest" description="Disordered" evidence="1">
    <location>
        <begin position="217"/>
        <end position="238"/>
    </location>
</feature>
<keyword evidence="2" id="KW-1133">Transmembrane helix</keyword>
<dbReference type="EMBL" id="ML213522">
    <property type="protein sequence ID" value="TFK47707.1"/>
    <property type="molecule type" value="Genomic_DNA"/>
</dbReference>
<keyword evidence="2" id="KW-0472">Membrane</keyword>
<reference evidence="3 4" key="1">
    <citation type="journal article" date="2019" name="Nat. Ecol. Evol.">
        <title>Megaphylogeny resolves global patterns of mushroom evolution.</title>
        <authorList>
            <person name="Varga T."/>
            <person name="Krizsan K."/>
            <person name="Foldi C."/>
            <person name="Dima B."/>
            <person name="Sanchez-Garcia M."/>
            <person name="Sanchez-Ramirez S."/>
            <person name="Szollosi G.J."/>
            <person name="Szarkandi J.G."/>
            <person name="Papp V."/>
            <person name="Albert L."/>
            <person name="Andreopoulos W."/>
            <person name="Angelini C."/>
            <person name="Antonin V."/>
            <person name="Barry K.W."/>
            <person name="Bougher N.L."/>
            <person name="Buchanan P."/>
            <person name="Buyck B."/>
            <person name="Bense V."/>
            <person name="Catcheside P."/>
            <person name="Chovatia M."/>
            <person name="Cooper J."/>
            <person name="Damon W."/>
            <person name="Desjardin D."/>
            <person name="Finy P."/>
            <person name="Geml J."/>
            <person name="Haridas S."/>
            <person name="Hughes K."/>
            <person name="Justo A."/>
            <person name="Karasinski D."/>
            <person name="Kautmanova I."/>
            <person name="Kiss B."/>
            <person name="Kocsube S."/>
            <person name="Kotiranta H."/>
            <person name="LaButti K.M."/>
            <person name="Lechner B.E."/>
            <person name="Liimatainen K."/>
            <person name="Lipzen A."/>
            <person name="Lukacs Z."/>
            <person name="Mihaltcheva S."/>
            <person name="Morgado L.N."/>
            <person name="Niskanen T."/>
            <person name="Noordeloos M.E."/>
            <person name="Ohm R.A."/>
            <person name="Ortiz-Santana B."/>
            <person name="Ovrebo C."/>
            <person name="Racz N."/>
            <person name="Riley R."/>
            <person name="Savchenko A."/>
            <person name="Shiryaev A."/>
            <person name="Soop K."/>
            <person name="Spirin V."/>
            <person name="Szebenyi C."/>
            <person name="Tomsovsky M."/>
            <person name="Tulloss R.E."/>
            <person name="Uehling J."/>
            <person name="Grigoriev I.V."/>
            <person name="Vagvolgyi C."/>
            <person name="Papp T."/>
            <person name="Martin F.M."/>
            <person name="Miettinen O."/>
            <person name="Hibbett D.S."/>
            <person name="Nagy L.G."/>
        </authorList>
    </citation>
    <scope>NUCLEOTIDE SEQUENCE [LARGE SCALE GENOMIC DNA]</scope>
    <source>
        <strain evidence="3 4">OMC1185</strain>
    </source>
</reference>
<dbReference type="AlphaFoldDB" id="A0A5C3MRW8"/>
<name>A0A5C3MRW8_9AGAM</name>
<gene>
    <name evidence="3" type="ORF">OE88DRAFT_1810825</name>
</gene>
<dbReference type="OrthoDB" id="10598955at2759"/>
<keyword evidence="4" id="KW-1185">Reference proteome</keyword>
<proteinExistence type="predicted"/>
<evidence type="ECO:0000313" key="3">
    <source>
        <dbReference type="EMBL" id="TFK47707.1"/>
    </source>
</evidence>
<evidence type="ECO:0000256" key="1">
    <source>
        <dbReference type="SAM" id="MobiDB-lite"/>
    </source>
</evidence>
<feature type="region of interest" description="Disordered" evidence="1">
    <location>
        <begin position="283"/>
        <end position="309"/>
    </location>
</feature>
<organism evidence="3 4">
    <name type="scientific">Heliocybe sulcata</name>
    <dbReference type="NCBI Taxonomy" id="5364"/>
    <lineage>
        <taxon>Eukaryota</taxon>
        <taxon>Fungi</taxon>
        <taxon>Dikarya</taxon>
        <taxon>Basidiomycota</taxon>
        <taxon>Agaricomycotina</taxon>
        <taxon>Agaricomycetes</taxon>
        <taxon>Gloeophyllales</taxon>
        <taxon>Gloeophyllaceae</taxon>
        <taxon>Heliocybe</taxon>
    </lineage>
</organism>
<keyword evidence="2" id="KW-0812">Transmembrane</keyword>